<organism evidence="6 7">
    <name type="scientific">Methylobacterium variabile</name>
    <dbReference type="NCBI Taxonomy" id="298794"/>
    <lineage>
        <taxon>Bacteria</taxon>
        <taxon>Pseudomonadati</taxon>
        <taxon>Pseudomonadota</taxon>
        <taxon>Alphaproteobacteria</taxon>
        <taxon>Hyphomicrobiales</taxon>
        <taxon>Methylobacteriaceae</taxon>
        <taxon>Methylobacterium</taxon>
    </lineage>
</organism>
<keyword evidence="4" id="KW-0233">DNA recombination</keyword>
<dbReference type="InterPro" id="IPR002559">
    <property type="entry name" value="Transposase_11"/>
</dbReference>
<dbReference type="PATRIC" id="fig|298794.3.peg.1948"/>
<comment type="caution">
    <text evidence="6">The sequence shown here is derived from an EMBL/GenBank/DDBJ whole genome shotgun (WGS) entry which is preliminary data.</text>
</comment>
<dbReference type="GO" id="GO:0003677">
    <property type="term" value="F:DNA binding"/>
    <property type="evidence" value="ECO:0007669"/>
    <property type="project" value="UniProtKB-KW"/>
</dbReference>
<name>A0A0J6SGT7_9HYPH</name>
<accession>A0A0J6SGT7</accession>
<gene>
    <name evidence="6" type="ORF">VQ02_22620</name>
</gene>
<evidence type="ECO:0000256" key="3">
    <source>
        <dbReference type="ARBA" id="ARBA00023125"/>
    </source>
</evidence>
<dbReference type="OrthoDB" id="574256at2"/>
<keyword evidence="2" id="KW-0815">Transposition</keyword>
<evidence type="ECO:0000313" key="7">
    <source>
        <dbReference type="Proteomes" id="UP000035955"/>
    </source>
</evidence>
<feature type="domain" description="Transposase IS4-like" evidence="5">
    <location>
        <begin position="141"/>
        <end position="324"/>
    </location>
</feature>
<comment type="similarity">
    <text evidence="1">Belongs to the transposase 11 family.</text>
</comment>
<evidence type="ECO:0000256" key="4">
    <source>
        <dbReference type="ARBA" id="ARBA00023172"/>
    </source>
</evidence>
<dbReference type="GO" id="GO:0004803">
    <property type="term" value="F:transposase activity"/>
    <property type="evidence" value="ECO:0007669"/>
    <property type="project" value="InterPro"/>
</dbReference>
<dbReference type="Proteomes" id="UP000035955">
    <property type="component" value="Unassembled WGS sequence"/>
</dbReference>
<dbReference type="EMBL" id="LABY01000166">
    <property type="protein sequence ID" value="KMO32899.1"/>
    <property type="molecule type" value="Genomic_DNA"/>
</dbReference>
<evidence type="ECO:0000256" key="1">
    <source>
        <dbReference type="ARBA" id="ARBA00010075"/>
    </source>
</evidence>
<dbReference type="AlphaFoldDB" id="A0A0J6SGT7"/>
<dbReference type="SUPFAM" id="SSF53098">
    <property type="entry name" value="Ribonuclease H-like"/>
    <property type="match status" value="1"/>
</dbReference>
<dbReference type="InterPro" id="IPR047952">
    <property type="entry name" value="Transpos_IS4"/>
</dbReference>
<keyword evidence="3" id="KW-0238">DNA-binding</keyword>
<dbReference type="NCBIfam" id="NF033592">
    <property type="entry name" value="transpos_IS4_1"/>
    <property type="match status" value="1"/>
</dbReference>
<dbReference type="PANTHER" id="PTHR33258:SF1">
    <property type="entry name" value="TRANSPOSASE INSL FOR INSERTION SEQUENCE ELEMENT IS186A-RELATED"/>
    <property type="match status" value="1"/>
</dbReference>
<evidence type="ECO:0000256" key="2">
    <source>
        <dbReference type="ARBA" id="ARBA00022578"/>
    </source>
</evidence>
<evidence type="ECO:0000313" key="6">
    <source>
        <dbReference type="EMBL" id="KMO32899.1"/>
    </source>
</evidence>
<sequence>MARTALEHALPAGWIDDVFDQHRQRQYTRELLFSTVVRLMMLVALGLRSSLHAAAREAEDLTVSLPALYDKVNRTEPALLRALVRSSAARLASVMTAAGTGHPSLPGFALRMLDGNHLPGSEKRLKPLRALRGAALPGLTLVVYDPDTGLAVDLVAAEDAYADERMLARALLDAAAPGQVWVADRHFCVRTWLEGLVAAGSHFVVRQHGNHPRLCAQGEWQACGSCETGTLREQSITLEGSQIPWRRIALSLTTPTTEGDRTIWLWSDLPASVSAAQIAQVYRRRWRIEGLFLRLERVLHSEAGRLGRPRAALLGFASAVLAHNVLSLVSACIEKVHGPEPRVSVFHLSRQIGAGYEGLMVALGHAPVLTGREDAAGVAARLLALAERVDPRRIATSPRGPKRKVDKPYVAATAAREHVATARVLEKAKLMAKKAP</sequence>
<dbReference type="Pfam" id="PF01609">
    <property type="entry name" value="DDE_Tnp_1"/>
    <property type="match status" value="1"/>
</dbReference>
<evidence type="ECO:0000259" key="5">
    <source>
        <dbReference type="Pfam" id="PF01609"/>
    </source>
</evidence>
<dbReference type="InterPro" id="IPR012337">
    <property type="entry name" value="RNaseH-like_sf"/>
</dbReference>
<reference evidence="6 7" key="1">
    <citation type="submission" date="2015-03" db="EMBL/GenBank/DDBJ databases">
        <title>Genome sequencing of Methylobacterium variabile DSM 16961.</title>
        <authorList>
            <person name="Chaudhry V."/>
            <person name="Patil P.B."/>
        </authorList>
    </citation>
    <scope>NUCLEOTIDE SEQUENCE [LARGE SCALE GENOMIC DNA]</scope>
    <source>
        <strain evidence="6 7">DSM 16961</strain>
    </source>
</reference>
<keyword evidence="7" id="KW-1185">Reference proteome</keyword>
<dbReference type="PANTHER" id="PTHR33258">
    <property type="entry name" value="TRANSPOSASE INSL FOR INSERTION SEQUENCE ELEMENT IS186A-RELATED"/>
    <property type="match status" value="1"/>
</dbReference>
<protein>
    <submittedName>
        <fullName evidence="6">Transposase</fullName>
    </submittedName>
</protein>
<proteinExistence type="inferred from homology"/>
<dbReference type="GO" id="GO:0006313">
    <property type="term" value="P:DNA transposition"/>
    <property type="evidence" value="ECO:0007669"/>
    <property type="project" value="InterPro"/>
</dbReference>
<dbReference type="RefSeq" id="WP_048446490.1">
    <property type="nucleotide sequence ID" value="NZ_LABY01000166.1"/>
</dbReference>